<organism evidence="1 2">
    <name type="scientific">Meloidogyne enterolobii</name>
    <name type="common">Root-knot nematode worm</name>
    <name type="synonym">Meloidogyne mayaguensis</name>
    <dbReference type="NCBI Taxonomy" id="390850"/>
    <lineage>
        <taxon>Eukaryota</taxon>
        <taxon>Metazoa</taxon>
        <taxon>Ecdysozoa</taxon>
        <taxon>Nematoda</taxon>
        <taxon>Chromadorea</taxon>
        <taxon>Rhabditida</taxon>
        <taxon>Tylenchina</taxon>
        <taxon>Tylenchomorpha</taxon>
        <taxon>Tylenchoidea</taxon>
        <taxon>Meloidogynidae</taxon>
        <taxon>Meloidogyninae</taxon>
        <taxon>Meloidogyne</taxon>
    </lineage>
</organism>
<accession>A0ACB0ZGZ8</accession>
<proteinExistence type="predicted"/>
<protein>
    <submittedName>
        <fullName evidence="1">Uncharacterized protein</fullName>
    </submittedName>
</protein>
<reference evidence="1" key="1">
    <citation type="submission" date="2023-11" db="EMBL/GenBank/DDBJ databases">
        <authorList>
            <person name="Poullet M."/>
        </authorList>
    </citation>
    <scope>NUCLEOTIDE SEQUENCE</scope>
    <source>
        <strain evidence="1">E1834</strain>
    </source>
</reference>
<evidence type="ECO:0000313" key="1">
    <source>
        <dbReference type="EMBL" id="CAK5078148.1"/>
    </source>
</evidence>
<dbReference type="Proteomes" id="UP001497535">
    <property type="component" value="Unassembled WGS sequence"/>
</dbReference>
<gene>
    <name evidence="1" type="ORF">MENTE1834_LOCUS25190</name>
</gene>
<evidence type="ECO:0000313" key="2">
    <source>
        <dbReference type="Proteomes" id="UP001497535"/>
    </source>
</evidence>
<dbReference type="EMBL" id="CAVMJV010000035">
    <property type="protein sequence ID" value="CAK5078148.1"/>
    <property type="molecule type" value="Genomic_DNA"/>
</dbReference>
<keyword evidence="2" id="KW-1185">Reference proteome</keyword>
<comment type="caution">
    <text evidence="1">The sequence shown here is derived from an EMBL/GenBank/DDBJ whole genome shotgun (WGS) entry which is preliminary data.</text>
</comment>
<sequence>MANKFILVPEDIYRGLTTYDAGDPNLDFIRSDIEKIKRKKDNPSAKNVKYNQELRRYLHIRNEQQNKPVKVEMVANPKGAIMSTNATRPSSNLTEDDDDLLTTDDISLPSYPIPPKDIKSISTFNAPNLPPPPSLSSTYSAKKHLKNIGDESPPIPPLQQPIVKRENKSDLKKYKVKKHIKKVKTVSKNKKRQIPQGHSENIETNYIKTPASPSPPIYRKVTKREQENNEFEGVKRKKRTDKNRDEELKQETYLLKQKAVKLKHLADKRKILSERRKTSQKTKVPLDPYEIRRLRDKENEKSKSKRKIMREGRSPSPPISRQKVKRKFEGPIENEMTVMKRQRKVTKKQSKRASNLWVKNLKKRNVYKSKSKWAIRKPTQKDINSFKPSLW</sequence>
<name>A0ACB0ZGZ8_MELEN</name>